<name>E3CD56_STRPA</name>
<dbReference type="Gene3D" id="3.40.30.10">
    <property type="entry name" value="Glutaredoxin"/>
    <property type="match status" value="1"/>
</dbReference>
<keyword evidence="3 7" id="KW-0575">Peroxidase</keyword>
<dbReference type="InterPro" id="IPR029759">
    <property type="entry name" value="GPX_AS"/>
</dbReference>
<dbReference type="PROSITE" id="PS51352">
    <property type="entry name" value="THIOREDOXIN_2"/>
    <property type="match status" value="1"/>
</dbReference>
<dbReference type="InterPro" id="IPR036249">
    <property type="entry name" value="Thioredoxin-like_sf"/>
</dbReference>
<dbReference type="FunFam" id="3.40.30.10:FF:000010">
    <property type="entry name" value="Glutathione peroxidase"/>
    <property type="match status" value="1"/>
</dbReference>
<organism evidence="9 10">
    <name type="scientific">Streptococcus parasanguinis F0405</name>
    <dbReference type="NCBI Taxonomy" id="905067"/>
    <lineage>
        <taxon>Bacteria</taxon>
        <taxon>Bacillati</taxon>
        <taxon>Bacillota</taxon>
        <taxon>Bacilli</taxon>
        <taxon>Lactobacillales</taxon>
        <taxon>Streptococcaceae</taxon>
        <taxon>Streptococcus</taxon>
    </lineage>
</organism>
<dbReference type="AlphaFoldDB" id="E3CD56"/>
<comment type="catalytic activity">
    <reaction evidence="1">
        <text>2 glutathione + H2O2 = glutathione disulfide + 2 H2O</text>
        <dbReference type="Rhea" id="RHEA:16833"/>
        <dbReference type="ChEBI" id="CHEBI:15377"/>
        <dbReference type="ChEBI" id="CHEBI:16240"/>
        <dbReference type="ChEBI" id="CHEBI:57925"/>
        <dbReference type="ChEBI" id="CHEBI:58297"/>
        <dbReference type="EC" id="1.11.1.9"/>
    </reaction>
</comment>
<dbReference type="GO" id="GO:0004602">
    <property type="term" value="F:glutathione peroxidase activity"/>
    <property type="evidence" value="ECO:0007669"/>
    <property type="project" value="UniProtKB-EC"/>
</dbReference>
<evidence type="ECO:0000259" key="8">
    <source>
        <dbReference type="PROSITE" id="PS51352"/>
    </source>
</evidence>
<dbReference type="PANTHER" id="PTHR11592:SF78">
    <property type="entry name" value="GLUTATHIONE PEROXIDASE"/>
    <property type="match status" value="1"/>
</dbReference>
<dbReference type="Proteomes" id="UP000003812">
    <property type="component" value="Unassembled WGS sequence"/>
</dbReference>
<protein>
    <recommendedName>
        <fullName evidence="5 7">Glutathione peroxidase</fullName>
    </recommendedName>
</protein>
<evidence type="ECO:0000256" key="7">
    <source>
        <dbReference type="RuleBase" id="RU000499"/>
    </source>
</evidence>
<comment type="caution">
    <text evidence="9">The sequence shown here is derived from an EMBL/GenBank/DDBJ whole genome shotgun (WGS) entry which is preliminary data.</text>
</comment>
<dbReference type="CDD" id="cd00340">
    <property type="entry name" value="GSH_Peroxidase"/>
    <property type="match status" value="1"/>
</dbReference>
<evidence type="ECO:0000256" key="5">
    <source>
        <dbReference type="ARBA" id="ARBA00069346"/>
    </source>
</evidence>
<reference evidence="9 10" key="1">
    <citation type="submission" date="2010-10" db="EMBL/GenBank/DDBJ databases">
        <authorList>
            <person name="Durkin A.S."/>
            <person name="Madupu R."/>
            <person name="Torralba M."/>
            <person name="Gillis M."/>
            <person name="Methe B."/>
            <person name="Sutton G."/>
            <person name="Nelson K.E."/>
        </authorList>
    </citation>
    <scope>NUCLEOTIDE SEQUENCE [LARGE SCALE GENOMIC DNA]</scope>
    <source>
        <strain evidence="9 10">F0405</strain>
    </source>
</reference>
<feature type="active site" evidence="6">
    <location>
        <position position="47"/>
    </location>
</feature>
<evidence type="ECO:0000313" key="9">
    <source>
        <dbReference type="EMBL" id="EFQ55418.1"/>
    </source>
</evidence>
<dbReference type="EMBL" id="AEKM01000007">
    <property type="protein sequence ID" value="EFQ55418.1"/>
    <property type="molecule type" value="Genomic_DNA"/>
</dbReference>
<keyword evidence="4 7" id="KW-0560">Oxidoreductase</keyword>
<proteinExistence type="inferred from homology"/>
<accession>E3CD56</accession>
<dbReference type="PANTHER" id="PTHR11592">
    <property type="entry name" value="GLUTATHIONE PEROXIDASE"/>
    <property type="match status" value="1"/>
</dbReference>
<evidence type="ECO:0000256" key="1">
    <source>
        <dbReference type="ARBA" id="ARBA00000217"/>
    </source>
</evidence>
<gene>
    <name evidence="9" type="ORF">HMPREF9626_0706</name>
</gene>
<sequence>MKVEKTERIPPMTSIYDFSLENQNGEEIPLSHYQGKVLIVVNTATGCGLTPQYQGLQDLYLRYQEKGLEILDIPCNQFMGQAPGTAEEINSFCSLNYQTTFPRFAKAKVNGKEALPLYDWLKSQAAGPLGKRIEWNFAKFVIDRQGQVAQRFSSKTEPAYMEDLIQELLEK</sequence>
<feature type="domain" description="Thioredoxin" evidence="8">
    <location>
        <begin position="9"/>
        <end position="170"/>
    </location>
</feature>
<evidence type="ECO:0000256" key="2">
    <source>
        <dbReference type="ARBA" id="ARBA00006926"/>
    </source>
</evidence>
<dbReference type="PROSITE" id="PS00460">
    <property type="entry name" value="GLUTATHIONE_PEROXID_1"/>
    <property type="match status" value="1"/>
</dbReference>
<dbReference type="PRINTS" id="PR01011">
    <property type="entry name" value="GLUTPROXDASE"/>
</dbReference>
<dbReference type="GO" id="GO:0034599">
    <property type="term" value="P:cellular response to oxidative stress"/>
    <property type="evidence" value="ECO:0007669"/>
    <property type="project" value="TreeGrafter"/>
</dbReference>
<dbReference type="InterPro" id="IPR000889">
    <property type="entry name" value="Glutathione_peroxidase"/>
</dbReference>
<evidence type="ECO:0000256" key="4">
    <source>
        <dbReference type="ARBA" id="ARBA00023002"/>
    </source>
</evidence>
<evidence type="ECO:0000313" key="10">
    <source>
        <dbReference type="Proteomes" id="UP000003812"/>
    </source>
</evidence>
<evidence type="ECO:0000256" key="6">
    <source>
        <dbReference type="PIRSR" id="PIRSR000303-1"/>
    </source>
</evidence>
<dbReference type="PROSITE" id="PS51355">
    <property type="entry name" value="GLUTATHIONE_PEROXID_3"/>
    <property type="match status" value="1"/>
</dbReference>
<evidence type="ECO:0000256" key="3">
    <source>
        <dbReference type="ARBA" id="ARBA00022559"/>
    </source>
</evidence>
<dbReference type="PIRSF" id="PIRSF000303">
    <property type="entry name" value="Glutathion_perox"/>
    <property type="match status" value="1"/>
</dbReference>
<dbReference type="InterPro" id="IPR013766">
    <property type="entry name" value="Thioredoxin_domain"/>
</dbReference>
<dbReference type="Pfam" id="PF00255">
    <property type="entry name" value="GSHPx"/>
    <property type="match status" value="1"/>
</dbReference>
<dbReference type="SUPFAM" id="SSF52833">
    <property type="entry name" value="Thioredoxin-like"/>
    <property type="match status" value="1"/>
</dbReference>
<comment type="similarity">
    <text evidence="2 7">Belongs to the glutathione peroxidase family.</text>
</comment>